<dbReference type="EMBL" id="JANLCJ010000005">
    <property type="protein sequence ID" value="MCS5734814.1"/>
    <property type="molecule type" value="Genomic_DNA"/>
</dbReference>
<dbReference type="PANTHER" id="PTHR31690">
    <property type="entry name" value="FUCOSE MUTAROTASE"/>
    <property type="match status" value="1"/>
</dbReference>
<dbReference type="InterPro" id="IPR023750">
    <property type="entry name" value="RbsD-like_sf"/>
</dbReference>
<accession>A0ABT2H4E4</accession>
<evidence type="ECO:0000256" key="2">
    <source>
        <dbReference type="ARBA" id="ARBA00023235"/>
    </source>
</evidence>
<comment type="caution">
    <text evidence="4">The sequence shown here is derived from an EMBL/GenBank/DDBJ whole genome shotgun (WGS) entry which is preliminary data.</text>
</comment>
<comment type="catalytic activity">
    <reaction evidence="3">
        <text>alpha-L-fucose = beta-L-fucose</text>
        <dbReference type="Rhea" id="RHEA:25580"/>
        <dbReference type="ChEBI" id="CHEBI:42548"/>
        <dbReference type="ChEBI" id="CHEBI:42589"/>
        <dbReference type="EC" id="5.1.3.29"/>
    </reaction>
</comment>
<dbReference type="GO" id="GO:0016853">
    <property type="term" value="F:isomerase activity"/>
    <property type="evidence" value="ECO:0007669"/>
    <property type="project" value="UniProtKB-KW"/>
</dbReference>
<evidence type="ECO:0000313" key="5">
    <source>
        <dbReference type="Proteomes" id="UP001165586"/>
    </source>
</evidence>
<sequence length="141" mass="15324">MLKGIDPLLNGDLLKVLDQMGHGDELVLADRNFPAHSAGRPVIWLGESGVVRAATAILSVFPLDTFVTHPLGRMEIDDDASLENATQQQVLAVAQQANPHVTEFEVIPRFDVYARAKNAFAVVQTLETAPYCVFVLTKGVV</sequence>
<name>A0ABT2H4E4_9MICO</name>
<dbReference type="InterPro" id="IPR050443">
    <property type="entry name" value="RbsD/FucU_mutarotase"/>
</dbReference>
<evidence type="ECO:0000256" key="1">
    <source>
        <dbReference type="ARBA" id="ARBA00000223"/>
    </source>
</evidence>
<dbReference type="Proteomes" id="UP001165586">
    <property type="component" value="Unassembled WGS sequence"/>
</dbReference>
<dbReference type="InterPro" id="IPR007721">
    <property type="entry name" value="RbsD_FucU"/>
</dbReference>
<dbReference type="Gene3D" id="3.40.1650.10">
    <property type="entry name" value="RbsD-like domain"/>
    <property type="match status" value="1"/>
</dbReference>
<reference evidence="4" key="1">
    <citation type="submission" date="2022-08" db="EMBL/GenBank/DDBJ databases">
        <authorList>
            <person name="Deng Y."/>
            <person name="Han X.-F."/>
            <person name="Zhang Y.-Q."/>
        </authorList>
    </citation>
    <scope>NUCLEOTIDE SEQUENCE</scope>
    <source>
        <strain evidence="4">CPCC 203386</strain>
    </source>
</reference>
<protein>
    <submittedName>
        <fullName evidence="4">Fucose isomerase</fullName>
    </submittedName>
</protein>
<organism evidence="4 5">
    <name type="scientific">Herbiconiux daphne</name>
    <dbReference type="NCBI Taxonomy" id="2970914"/>
    <lineage>
        <taxon>Bacteria</taxon>
        <taxon>Bacillati</taxon>
        <taxon>Actinomycetota</taxon>
        <taxon>Actinomycetes</taxon>
        <taxon>Micrococcales</taxon>
        <taxon>Microbacteriaceae</taxon>
        <taxon>Herbiconiux</taxon>
    </lineage>
</organism>
<dbReference type="Pfam" id="PF05025">
    <property type="entry name" value="RbsD_FucU"/>
    <property type="match status" value="1"/>
</dbReference>
<comment type="catalytic activity">
    <reaction evidence="1">
        <text>beta-D-ribopyranose = beta-D-ribofuranose</text>
        <dbReference type="Rhea" id="RHEA:25432"/>
        <dbReference type="ChEBI" id="CHEBI:27476"/>
        <dbReference type="ChEBI" id="CHEBI:47002"/>
        <dbReference type="EC" id="5.4.99.62"/>
    </reaction>
</comment>
<dbReference type="SUPFAM" id="SSF102546">
    <property type="entry name" value="RbsD-like"/>
    <property type="match status" value="1"/>
</dbReference>
<evidence type="ECO:0000313" key="4">
    <source>
        <dbReference type="EMBL" id="MCS5734814.1"/>
    </source>
</evidence>
<keyword evidence="5" id="KW-1185">Reference proteome</keyword>
<gene>
    <name evidence="4" type="ORF">N1032_13805</name>
</gene>
<dbReference type="RefSeq" id="WP_259539710.1">
    <property type="nucleotide sequence ID" value="NZ_JANLCJ010000005.1"/>
</dbReference>
<dbReference type="PANTHER" id="PTHR31690:SF4">
    <property type="entry name" value="FUCOSE MUTAROTASE"/>
    <property type="match status" value="1"/>
</dbReference>
<evidence type="ECO:0000256" key="3">
    <source>
        <dbReference type="ARBA" id="ARBA00036324"/>
    </source>
</evidence>
<keyword evidence="2 4" id="KW-0413">Isomerase</keyword>
<proteinExistence type="predicted"/>